<keyword evidence="4" id="KW-1185">Reference proteome</keyword>
<dbReference type="PANTHER" id="PTHR41390:SF1">
    <property type="entry name" value="NADH-UBIQUINONE OXIDOREDUCTASE 213 KDA SUBUNIT"/>
    <property type="match status" value="1"/>
</dbReference>
<keyword evidence="2" id="KW-0472">Membrane</keyword>
<gene>
    <name evidence="3" type="ORF">BU26DRAFT_516867</name>
</gene>
<dbReference type="OrthoDB" id="5565730at2759"/>
<evidence type="ECO:0000256" key="1">
    <source>
        <dbReference type="SAM" id="MobiDB-lite"/>
    </source>
</evidence>
<sequence>MRTQPDPNQVTHPLHVARQAALIGGAAAFPGFLVGATYGTLRTQTPVIFSLASGGQWFAIATTFWGVRTAILNQTGLLNWWNLTRGAPLHPRHDLNPSREDRVRASTISGAITGFSLGFLFRGPRNVIPGTIMFTLFGWGGQHAYNYLDKRNSDVIRKEQEMREQGEVKEQLNWLQRVAKSKWSPMSILTDEEYERMMNEKLLAVEAEIALIDEKIEGLRKKQNDMEAQKQKESTSLDKQ</sequence>
<keyword evidence="2" id="KW-1133">Transmembrane helix</keyword>
<name>A0A6A6IPJ5_9PLEO</name>
<accession>A0A6A6IPJ5</accession>
<dbReference type="AlphaFoldDB" id="A0A6A6IPJ5"/>
<evidence type="ECO:0000313" key="3">
    <source>
        <dbReference type="EMBL" id="KAF2252179.1"/>
    </source>
</evidence>
<organism evidence="3 4">
    <name type="scientific">Trematosphaeria pertusa</name>
    <dbReference type="NCBI Taxonomy" id="390896"/>
    <lineage>
        <taxon>Eukaryota</taxon>
        <taxon>Fungi</taxon>
        <taxon>Dikarya</taxon>
        <taxon>Ascomycota</taxon>
        <taxon>Pezizomycotina</taxon>
        <taxon>Dothideomycetes</taxon>
        <taxon>Pleosporomycetidae</taxon>
        <taxon>Pleosporales</taxon>
        <taxon>Massarineae</taxon>
        <taxon>Trematosphaeriaceae</taxon>
        <taxon>Trematosphaeria</taxon>
    </lineage>
</organism>
<dbReference type="GeneID" id="54581769"/>
<dbReference type="RefSeq" id="XP_033687183.1">
    <property type="nucleotide sequence ID" value="XM_033828439.1"/>
</dbReference>
<reference evidence="3" key="1">
    <citation type="journal article" date="2020" name="Stud. Mycol.">
        <title>101 Dothideomycetes genomes: a test case for predicting lifestyles and emergence of pathogens.</title>
        <authorList>
            <person name="Haridas S."/>
            <person name="Albert R."/>
            <person name="Binder M."/>
            <person name="Bloem J."/>
            <person name="Labutti K."/>
            <person name="Salamov A."/>
            <person name="Andreopoulos B."/>
            <person name="Baker S."/>
            <person name="Barry K."/>
            <person name="Bills G."/>
            <person name="Bluhm B."/>
            <person name="Cannon C."/>
            <person name="Castanera R."/>
            <person name="Culley D."/>
            <person name="Daum C."/>
            <person name="Ezra D."/>
            <person name="Gonzalez J."/>
            <person name="Henrissat B."/>
            <person name="Kuo A."/>
            <person name="Liang C."/>
            <person name="Lipzen A."/>
            <person name="Lutzoni F."/>
            <person name="Magnuson J."/>
            <person name="Mondo S."/>
            <person name="Nolan M."/>
            <person name="Ohm R."/>
            <person name="Pangilinan J."/>
            <person name="Park H.-J."/>
            <person name="Ramirez L."/>
            <person name="Alfaro M."/>
            <person name="Sun H."/>
            <person name="Tritt A."/>
            <person name="Yoshinaga Y."/>
            <person name="Zwiers L.-H."/>
            <person name="Turgeon B."/>
            <person name="Goodwin S."/>
            <person name="Spatafora J."/>
            <person name="Crous P."/>
            <person name="Grigoriev I."/>
        </authorList>
    </citation>
    <scope>NUCLEOTIDE SEQUENCE</scope>
    <source>
        <strain evidence="3">CBS 122368</strain>
    </source>
</reference>
<feature type="transmembrane region" description="Helical" evidence="2">
    <location>
        <begin position="20"/>
        <end position="41"/>
    </location>
</feature>
<evidence type="ECO:0000313" key="4">
    <source>
        <dbReference type="Proteomes" id="UP000800094"/>
    </source>
</evidence>
<keyword evidence="2" id="KW-0812">Transmembrane</keyword>
<evidence type="ECO:0000256" key="2">
    <source>
        <dbReference type="SAM" id="Phobius"/>
    </source>
</evidence>
<proteinExistence type="predicted"/>
<feature type="transmembrane region" description="Helical" evidence="2">
    <location>
        <begin position="47"/>
        <end position="67"/>
    </location>
</feature>
<feature type="region of interest" description="Disordered" evidence="1">
    <location>
        <begin position="221"/>
        <end position="240"/>
    </location>
</feature>
<dbReference type="EMBL" id="ML987192">
    <property type="protein sequence ID" value="KAF2252179.1"/>
    <property type="molecule type" value="Genomic_DNA"/>
</dbReference>
<dbReference type="Proteomes" id="UP000800094">
    <property type="component" value="Unassembled WGS sequence"/>
</dbReference>
<dbReference type="PANTHER" id="PTHR41390">
    <property type="entry name" value="CHROMOSOME 7, WHOLE GENOME SHOTGUN SEQUENCE"/>
    <property type="match status" value="1"/>
</dbReference>
<feature type="transmembrane region" description="Helical" evidence="2">
    <location>
        <begin position="127"/>
        <end position="148"/>
    </location>
</feature>
<protein>
    <submittedName>
        <fullName evidence="3">Uncharacterized protein</fullName>
    </submittedName>
</protein>